<dbReference type="InterPro" id="IPR000917">
    <property type="entry name" value="Sulfatase_N"/>
</dbReference>
<proteinExistence type="predicted"/>
<keyword evidence="2" id="KW-0808">Transferase</keyword>
<gene>
    <name evidence="2" type="ORF">F4Y42_18345</name>
</gene>
<accession>A0A6B0YWH1</accession>
<dbReference type="InterPro" id="IPR052701">
    <property type="entry name" value="GAG_Ulvan_Degrading_Sulfatases"/>
</dbReference>
<dbReference type="PANTHER" id="PTHR43751">
    <property type="entry name" value="SULFATASE"/>
    <property type="match status" value="1"/>
</dbReference>
<feature type="domain" description="Sulfatase N-terminal" evidence="1">
    <location>
        <begin position="7"/>
        <end position="314"/>
    </location>
</feature>
<keyword evidence="2" id="KW-0378">Hydrolase</keyword>
<reference evidence="2" key="1">
    <citation type="submission" date="2019-09" db="EMBL/GenBank/DDBJ databases">
        <title>Characterisation of the sponge microbiome using genome-centric metagenomics.</title>
        <authorList>
            <person name="Engelberts J.P."/>
            <person name="Robbins S.J."/>
            <person name="De Goeij J.M."/>
            <person name="Aranda M."/>
            <person name="Bell S.C."/>
            <person name="Webster N.S."/>
        </authorList>
    </citation>
    <scope>NUCLEOTIDE SEQUENCE</scope>
    <source>
        <strain evidence="2">SB0664_bin_27</strain>
    </source>
</reference>
<dbReference type="GO" id="GO:0016787">
    <property type="term" value="F:hydrolase activity"/>
    <property type="evidence" value="ECO:0007669"/>
    <property type="project" value="UniProtKB-KW"/>
</dbReference>
<name>A0A6B0YWH1_9CHLR</name>
<evidence type="ECO:0000313" key="2">
    <source>
        <dbReference type="EMBL" id="MXY95406.1"/>
    </source>
</evidence>
<dbReference type="GO" id="GO:0016740">
    <property type="term" value="F:transferase activity"/>
    <property type="evidence" value="ECO:0007669"/>
    <property type="project" value="UniProtKB-KW"/>
</dbReference>
<dbReference type="CDD" id="cd16148">
    <property type="entry name" value="sulfatase_like"/>
    <property type="match status" value="1"/>
</dbReference>
<protein>
    <submittedName>
        <fullName evidence="2">Sulfatase-like hydrolase/transferase</fullName>
    </submittedName>
</protein>
<dbReference type="PANTHER" id="PTHR43751:SF3">
    <property type="entry name" value="SULFATASE N-TERMINAL DOMAIN-CONTAINING PROTEIN"/>
    <property type="match status" value="1"/>
</dbReference>
<dbReference type="SUPFAM" id="SSF53649">
    <property type="entry name" value="Alkaline phosphatase-like"/>
    <property type="match status" value="1"/>
</dbReference>
<dbReference type="InterPro" id="IPR017850">
    <property type="entry name" value="Alkaline_phosphatase_core_sf"/>
</dbReference>
<dbReference type="Pfam" id="PF00884">
    <property type="entry name" value="Sulfatase"/>
    <property type="match status" value="1"/>
</dbReference>
<dbReference type="Gene3D" id="3.40.720.10">
    <property type="entry name" value="Alkaline Phosphatase, subunit A"/>
    <property type="match status" value="1"/>
</dbReference>
<organism evidence="2">
    <name type="scientific">Caldilineaceae bacterium SB0664_bin_27</name>
    <dbReference type="NCBI Taxonomy" id="2605260"/>
    <lineage>
        <taxon>Bacteria</taxon>
        <taxon>Bacillati</taxon>
        <taxon>Chloroflexota</taxon>
        <taxon>Caldilineae</taxon>
        <taxon>Caldilineales</taxon>
        <taxon>Caldilineaceae</taxon>
    </lineage>
</organism>
<dbReference type="EMBL" id="VXRG01000150">
    <property type="protein sequence ID" value="MXY95406.1"/>
    <property type="molecule type" value="Genomic_DNA"/>
</dbReference>
<evidence type="ECO:0000259" key="1">
    <source>
        <dbReference type="Pfam" id="PF00884"/>
    </source>
</evidence>
<sequence>MASSGKPNIVILGIDSLRADHLSCYGYDRLTTPRLDRFASQGVLFENTFSPHIPTTSAYGMMLTGMDIFTSQLVAHRPKGPLRPEVKTLAEILRAQGYSTVSVGLSRRASARGFDDYLNFPQMGSWSDGRVPKAQRLNELALPALDRLAAADKPFFLFLRHMDPHSPYLPPQPFERIFYHGNESDPDNRSMEPVFAFEPFKHTLIDMLPPGISDRNYVNAQYEGAIAYMDACIQSIFTALEALGIFDETIVAVNGDHGEELDEHGFWYDHHGLYDNVLHVPLMLRYPPKVPSGMRVAGYNQHKDLVPTILELAEIDAGIDFDGRSLLPMIEGEVASHESEIYITECAWMRKHGWRTPQWKLIRALEPDFHFMPPVELYNLVEDPEETCNLAGELPEVVSALTARLESWVSKREAESGLPNPIHHQPGWHDIEGIDYFTSSQQAYDNLRIGRPSQEALQQERALKSAKSGES</sequence>
<dbReference type="AlphaFoldDB" id="A0A6B0YWH1"/>
<comment type="caution">
    <text evidence="2">The sequence shown here is derived from an EMBL/GenBank/DDBJ whole genome shotgun (WGS) entry which is preliminary data.</text>
</comment>